<comment type="caution">
    <text evidence="1">The sequence shown here is derived from an EMBL/GenBank/DDBJ whole genome shotgun (WGS) entry which is preliminary data.</text>
</comment>
<sequence length="352" mass="39853">MRIKVTDLREFFKRSSKIRSNGVLPIHDYLKIDFSREAVVITKSVSFAFCRHEIESESNDIETILVEEKRLSALVNSAEGEYITFEIKKDKILLSDSINEVSLKAENVEGFSKQPKQGDNETYILSESVISALFQAKSFIYVMQLDNNYGHVYCSNVGEDSYIFSTNGQALYLKKLTEKLPAFSLNPVACETLAPYETLVYYTAENYNCFDSGKTLFGFAKSEMKAPNFSPVVNNIDREKGITVNKDDLLKFTSLVNSFSFKVPIISIEPGEGSLALRYNEVDYQVDAQRDIEAVMNFSPEVFHWNTQFLEPVLKCFSTEKVTLHPGGPLYAVENPEEEGLTIGLIKVKYNN</sequence>
<organism evidence="1 2">
    <name type="scientific">Terrimonas ginsenosidimutans</name>
    <dbReference type="NCBI Taxonomy" id="2908004"/>
    <lineage>
        <taxon>Bacteria</taxon>
        <taxon>Pseudomonadati</taxon>
        <taxon>Bacteroidota</taxon>
        <taxon>Chitinophagia</taxon>
        <taxon>Chitinophagales</taxon>
        <taxon>Chitinophagaceae</taxon>
        <taxon>Terrimonas</taxon>
    </lineage>
</organism>
<evidence type="ECO:0000313" key="1">
    <source>
        <dbReference type="EMBL" id="MCG2614868.1"/>
    </source>
</evidence>
<evidence type="ECO:0008006" key="3">
    <source>
        <dbReference type="Google" id="ProtNLM"/>
    </source>
</evidence>
<evidence type="ECO:0000313" key="2">
    <source>
        <dbReference type="Proteomes" id="UP001165367"/>
    </source>
</evidence>
<reference evidence="1" key="1">
    <citation type="submission" date="2022-01" db="EMBL/GenBank/DDBJ databases">
        <authorList>
            <person name="Jo J.-H."/>
            <person name="Im W.-T."/>
        </authorList>
    </citation>
    <scope>NUCLEOTIDE SEQUENCE</scope>
    <source>
        <strain evidence="1">NA20</strain>
    </source>
</reference>
<dbReference type="Gene3D" id="3.10.150.10">
    <property type="entry name" value="DNA Polymerase III, subunit A, domain 2"/>
    <property type="match status" value="2"/>
</dbReference>
<accession>A0ABS9KRB7</accession>
<proteinExistence type="predicted"/>
<name>A0ABS9KRB7_9BACT</name>
<dbReference type="EMBL" id="JAKLTR010000006">
    <property type="protein sequence ID" value="MCG2614868.1"/>
    <property type="molecule type" value="Genomic_DNA"/>
</dbReference>
<dbReference type="Proteomes" id="UP001165367">
    <property type="component" value="Unassembled WGS sequence"/>
</dbReference>
<protein>
    <recommendedName>
        <fullName evidence="3">DNA polymerase III beta sliding clamp central domain-containing protein</fullName>
    </recommendedName>
</protein>
<keyword evidence="2" id="KW-1185">Reference proteome</keyword>
<gene>
    <name evidence="1" type="ORF">LZZ85_11270</name>
</gene>
<dbReference type="RefSeq" id="WP_237871683.1">
    <property type="nucleotide sequence ID" value="NZ_JAKLTR010000006.1"/>
</dbReference>